<proteinExistence type="predicted"/>
<feature type="compositionally biased region" description="Basic and acidic residues" evidence="1">
    <location>
        <begin position="88"/>
        <end position="98"/>
    </location>
</feature>
<reference evidence="2" key="1">
    <citation type="journal article" date="2021" name="Proc. Natl. Acad. Sci. U.S.A.">
        <title>A Catalog of Tens of Thousands of Viruses from Human Metagenomes Reveals Hidden Associations with Chronic Diseases.</title>
        <authorList>
            <person name="Tisza M.J."/>
            <person name="Buck C.B."/>
        </authorList>
    </citation>
    <scope>NUCLEOTIDE SEQUENCE</scope>
    <source>
        <strain evidence="2">CtNnv6</strain>
    </source>
</reference>
<name>A0A8S5P4V9_9CAUD</name>
<protein>
    <submittedName>
        <fullName evidence="2">Uncharacterized protein</fullName>
    </submittedName>
</protein>
<sequence length="301" mass="35081">MSVPLDIARDNTPLLAPIERSIAPIVTPSAVEISCIRDKIVLMVENNLLKVLMVENYLLSLQRVQNRTRAKDTKKGANVQILKLKEDERQYRDKRMGDQRFQGKSGPKADDRPRKIQLCPRAGHHFHRSRGVCEKSRLQADGLRRSEKPPKYIRIQYIKGDTHMNTEKKNSKLAMLAKDAENKLAIMANEMERYKEMMVEDYERFFRWHSEDAYKMHVYKLEFERLLVRIGEGDSGKLREYLRKRMDGTQELLLEASVRGNVMSAVALANINELEAKRRMCEQYQMMLDTLGNESQDEGHR</sequence>
<evidence type="ECO:0000256" key="1">
    <source>
        <dbReference type="SAM" id="MobiDB-lite"/>
    </source>
</evidence>
<feature type="region of interest" description="Disordered" evidence="1">
    <location>
        <begin position="88"/>
        <end position="114"/>
    </location>
</feature>
<organism evidence="2">
    <name type="scientific">Myoviridae sp. ctNnv6</name>
    <dbReference type="NCBI Taxonomy" id="2825091"/>
    <lineage>
        <taxon>Viruses</taxon>
        <taxon>Duplodnaviria</taxon>
        <taxon>Heunggongvirae</taxon>
        <taxon>Uroviricota</taxon>
        <taxon>Caudoviricetes</taxon>
    </lineage>
</organism>
<dbReference type="EMBL" id="BK015321">
    <property type="protein sequence ID" value="DAE01228.1"/>
    <property type="molecule type" value="Genomic_DNA"/>
</dbReference>
<evidence type="ECO:0000313" key="2">
    <source>
        <dbReference type="EMBL" id="DAE01228.1"/>
    </source>
</evidence>
<accession>A0A8S5P4V9</accession>